<comment type="caution">
    <text evidence="1">The sequence shown here is derived from an EMBL/GenBank/DDBJ whole genome shotgun (WGS) entry which is preliminary data.</text>
</comment>
<proteinExistence type="predicted"/>
<dbReference type="RefSeq" id="WP_204012109.1">
    <property type="nucleotide sequence ID" value="NZ_BOOG01000010.1"/>
</dbReference>
<name>A0A8J3VYC9_9ACTN</name>
<organism evidence="1 2">
    <name type="scientific">Sphaerimonospora thailandensis</name>
    <dbReference type="NCBI Taxonomy" id="795644"/>
    <lineage>
        <taxon>Bacteria</taxon>
        <taxon>Bacillati</taxon>
        <taxon>Actinomycetota</taxon>
        <taxon>Actinomycetes</taxon>
        <taxon>Streptosporangiales</taxon>
        <taxon>Streptosporangiaceae</taxon>
        <taxon>Sphaerimonospora</taxon>
    </lineage>
</organism>
<protein>
    <submittedName>
        <fullName evidence="1">Uncharacterized protein</fullName>
    </submittedName>
</protein>
<sequence length="49" mass="5287">MLGRRIEASVRVADHVAVIDMGRVVLPARAGGVDDLHVIRDAYFGRAGQ</sequence>
<dbReference type="EMBL" id="BOOG01000010">
    <property type="protein sequence ID" value="GIH68806.1"/>
    <property type="molecule type" value="Genomic_DNA"/>
</dbReference>
<keyword evidence="2" id="KW-1185">Reference proteome</keyword>
<accession>A0A8J3VYC9</accession>
<dbReference type="Proteomes" id="UP000610966">
    <property type="component" value="Unassembled WGS sequence"/>
</dbReference>
<evidence type="ECO:0000313" key="1">
    <source>
        <dbReference type="EMBL" id="GIH68806.1"/>
    </source>
</evidence>
<reference evidence="1" key="1">
    <citation type="submission" date="2021-01" db="EMBL/GenBank/DDBJ databases">
        <title>Whole genome shotgun sequence of Sphaerimonospora thailandensis NBRC 107569.</title>
        <authorList>
            <person name="Komaki H."/>
            <person name="Tamura T."/>
        </authorList>
    </citation>
    <scope>NUCLEOTIDE SEQUENCE</scope>
    <source>
        <strain evidence="1">NBRC 107569</strain>
    </source>
</reference>
<evidence type="ECO:0000313" key="2">
    <source>
        <dbReference type="Proteomes" id="UP000610966"/>
    </source>
</evidence>
<dbReference type="AlphaFoldDB" id="A0A8J3VYC9"/>
<gene>
    <name evidence="1" type="ORF">Mth01_10590</name>
</gene>